<accession>A0A1D1XCC9</accession>
<evidence type="ECO:0000313" key="2">
    <source>
        <dbReference type="EMBL" id="JAT40097.1"/>
    </source>
</evidence>
<feature type="compositionally biased region" description="Basic and acidic residues" evidence="1">
    <location>
        <begin position="145"/>
        <end position="155"/>
    </location>
</feature>
<dbReference type="EMBL" id="GDJX01027839">
    <property type="protein sequence ID" value="JAT40097.1"/>
    <property type="molecule type" value="Transcribed_RNA"/>
</dbReference>
<reference evidence="2" key="1">
    <citation type="submission" date="2015-07" db="EMBL/GenBank/DDBJ databases">
        <title>Transcriptome Assembly of Anthurium amnicola.</title>
        <authorList>
            <person name="Suzuki J."/>
        </authorList>
    </citation>
    <scope>NUCLEOTIDE SEQUENCE</scope>
</reference>
<protein>
    <submittedName>
        <fullName evidence="2">Uncharacterized protein</fullName>
    </submittedName>
</protein>
<organism evidence="2">
    <name type="scientific">Anthurium amnicola</name>
    <dbReference type="NCBI Taxonomy" id="1678845"/>
    <lineage>
        <taxon>Eukaryota</taxon>
        <taxon>Viridiplantae</taxon>
        <taxon>Streptophyta</taxon>
        <taxon>Embryophyta</taxon>
        <taxon>Tracheophyta</taxon>
        <taxon>Spermatophyta</taxon>
        <taxon>Magnoliopsida</taxon>
        <taxon>Liliopsida</taxon>
        <taxon>Araceae</taxon>
        <taxon>Pothoideae</taxon>
        <taxon>Potheae</taxon>
        <taxon>Anthurium</taxon>
    </lineage>
</organism>
<feature type="region of interest" description="Disordered" evidence="1">
    <location>
        <begin position="133"/>
        <end position="155"/>
    </location>
</feature>
<evidence type="ECO:0000256" key="1">
    <source>
        <dbReference type="SAM" id="MobiDB-lite"/>
    </source>
</evidence>
<feature type="non-terminal residue" evidence="2">
    <location>
        <position position="1"/>
    </location>
</feature>
<name>A0A1D1XCC9_9ARAE</name>
<dbReference type="AlphaFoldDB" id="A0A1D1XCC9"/>
<proteinExistence type="predicted"/>
<sequence length="155" mass="17078">NRPKRTPVTLGGTPPTELHSVLCLLSALPAPPHHLLPHAILRYVTKWALSQLPLRAQPSVYIISSSLSCFLFLRDSNPTLGWVSQFRTGFEKGGRAAHGSVAMLREGRAEEGAMDSRGRPEATVLHRTSRPWQLARSACQSRPAKVREELPAQVD</sequence>
<gene>
    <name evidence="2" type="ORF">g.92964</name>
</gene>